<protein>
    <recommendedName>
        <fullName evidence="6">Medium/long-chain acyl-CoA thioesterase YigI</fullName>
        <ecNumber evidence="5">3.1.2.20</ecNumber>
    </recommendedName>
</protein>
<dbReference type="PANTHER" id="PTHR43240:SF20">
    <property type="entry name" value="MEDIUM_LONG-CHAIN ACYL-COA THIOESTERASE YIGI"/>
    <property type="match status" value="1"/>
</dbReference>
<evidence type="ECO:0000256" key="3">
    <source>
        <dbReference type="ARBA" id="ARBA00036002"/>
    </source>
</evidence>
<dbReference type="SUPFAM" id="SSF54637">
    <property type="entry name" value="Thioesterase/thiol ester dehydrase-isomerase"/>
    <property type="match status" value="1"/>
</dbReference>
<keyword evidence="10" id="KW-1185">Reference proteome</keyword>
<evidence type="ECO:0000256" key="1">
    <source>
        <dbReference type="ARBA" id="ARBA00022801"/>
    </source>
</evidence>
<evidence type="ECO:0000256" key="7">
    <source>
        <dbReference type="ARBA" id="ARBA00048062"/>
    </source>
</evidence>
<dbReference type="AlphaFoldDB" id="A0A345NMF6"/>
<evidence type="ECO:0000256" key="5">
    <source>
        <dbReference type="ARBA" id="ARBA00038894"/>
    </source>
</evidence>
<dbReference type="PANTHER" id="PTHR43240">
    <property type="entry name" value="1,4-DIHYDROXY-2-NAPHTHOYL-COA THIOESTERASE 1"/>
    <property type="match status" value="1"/>
</dbReference>
<dbReference type="OrthoDB" id="9806185at2"/>
<dbReference type="CDD" id="cd03443">
    <property type="entry name" value="PaaI_thioesterase"/>
    <property type="match status" value="1"/>
</dbReference>
<evidence type="ECO:0000313" key="10">
    <source>
        <dbReference type="Proteomes" id="UP000253790"/>
    </source>
</evidence>
<comment type="catalytic activity">
    <reaction evidence="2">
        <text>a fatty acyl-CoA + H2O = a fatty acid + CoA + H(+)</text>
        <dbReference type="Rhea" id="RHEA:16781"/>
        <dbReference type="ChEBI" id="CHEBI:15377"/>
        <dbReference type="ChEBI" id="CHEBI:15378"/>
        <dbReference type="ChEBI" id="CHEBI:28868"/>
        <dbReference type="ChEBI" id="CHEBI:57287"/>
        <dbReference type="ChEBI" id="CHEBI:77636"/>
        <dbReference type="EC" id="3.1.2.20"/>
    </reaction>
</comment>
<dbReference type="Gene3D" id="3.10.129.10">
    <property type="entry name" value="Hotdog Thioesterase"/>
    <property type="match status" value="1"/>
</dbReference>
<dbReference type="InterPro" id="IPR006683">
    <property type="entry name" value="Thioestr_dom"/>
</dbReference>
<dbReference type="InterPro" id="IPR003736">
    <property type="entry name" value="PAAI_dom"/>
</dbReference>
<dbReference type="EC" id="3.1.2.20" evidence="5"/>
<sequence length="146" mass="15664">MTQMVVRNEAFEDVVRLSFARQGLMGHLGAELADVSPGQVRIEVPFRSELTQQHGLFHAGVTTSVVDSACGYAALTLMPPGSEVLSVEFKINLLAPARGERLVALGRVLRSGRTITVCQGDVHSVGTEGRTHCATMVATMMRVQDG</sequence>
<dbReference type="RefSeq" id="WP_114927979.1">
    <property type="nucleotide sequence ID" value="NZ_CP031229.1"/>
</dbReference>
<dbReference type="GO" id="GO:0047617">
    <property type="term" value="F:fatty acyl-CoA hydrolase activity"/>
    <property type="evidence" value="ECO:0007669"/>
    <property type="project" value="UniProtKB-EC"/>
</dbReference>
<gene>
    <name evidence="9" type="ORF">DV701_08805</name>
</gene>
<evidence type="ECO:0000256" key="2">
    <source>
        <dbReference type="ARBA" id="ARBA00035880"/>
    </source>
</evidence>
<organism evidence="9 10">
    <name type="scientific">Ornithinimicrobium avium</name>
    <dbReference type="NCBI Taxonomy" id="2283195"/>
    <lineage>
        <taxon>Bacteria</taxon>
        <taxon>Bacillati</taxon>
        <taxon>Actinomycetota</taxon>
        <taxon>Actinomycetes</taxon>
        <taxon>Micrococcales</taxon>
        <taxon>Ornithinimicrobiaceae</taxon>
        <taxon>Ornithinimicrobium</taxon>
    </lineage>
</organism>
<dbReference type="KEGG" id="orn:DV701_08805"/>
<keyword evidence="1" id="KW-0378">Hydrolase</keyword>
<dbReference type="NCBIfam" id="TIGR00369">
    <property type="entry name" value="unchar_dom_1"/>
    <property type="match status" value="1"/>
</dbReference>
<accession>A0A345NMF6</accession>
<dbReference type="EMBL" id="CP031229">
    <property type="protein sequence ID" value="AXH96214.1"/>
    <property type="molecule type" value="Genomic_DNA"/>
</dbReference>
<evidence type="ECO:0000256" key="4">
    <source>
        <dbReference type="ARBA" id="ARBA00038381"/>
    </source>
</evidence>
<evidence type="ECO:0000256" key="6">
    <source>
        <dbReference type="ARBA" id="ARBA00040062"/>
    </source>
</evidence>
<dbReference type="InterPro" id="IPR029069">
    <property type="entry name" value="HotDog_dom_sf"/>
</dbReference>
<comment type="catalytic activity">
    <reaction evidence="3">
        <text>a long-chain fatty acyl-CoA + H2O = a long-chain fatty acid + CoA + H(+)</text>
        <dbReference type="Rhea" id="RHEA:67680"/>
        <dbReference type="ChEBI" id="CHEBI:15377"/>
        <dbReference type="ChEBI" id="CHEBI:15378"/>
        <dbReference type="ChEBI" id="CHEBI:57287"/>
        <dbReference type="ChEBI" id="CHEBI:57560"/>
        <dbReference type="ChEBI" id="CHEBI:83139"/>
    </reaction>
</comment>
<dbReference type="Proteomes" id="UP000253790">
    <property type="component" value="Chromosome"/>
</dbReference>
<evidence type="ECO:0000259" key="8">
    <source>
        <dbReference type="Pfam" id="PF03061"/>
    </source>
</evidence>
<comment type="similarity">
    <text evidence="4">Belongs to the YigI thioesterase family.</text>
</comment>
<name>A0A345NMF6_9MICO</name>
<reference evidence="9 10" key="1">
    <citation type="submission" date="2018-07" db="EMBL/GenBank/DDBJ databases">
        <title>Complete genome sequencing of Ornithinimicrobium sp. AMA3305.</title>
        <authorList>
            <person name="Bae J.-W."/>
        </authorList>
    </citation>
    <scope>NUCLEOTIDE SEQUENCE [LARGE SCALE GENOMIC DNA]</scope>
    <source>
        <strain evidence="9 10">AMA3305</strain>
    </source>
</reference>
<comment type="catalytic activity">
    <reaction evidence="7">
        <text>a medium-chain fatty acyl-CoA + H2O = a medium-chain fatty acid + CoA + H(+)</text>
        <dbReference type="Rhea" id="RHEA:68184"/>
        <dbReference type="ChEBI" id="CHEBI:15377"/>
        <dbReference type="ChEBI" id="CHEBI:15378"/>
        <dbReference type="ChEBI" id="CHEBI:57287"/>
        <dbReference type="ChEBI" id="CHEBI:59558"/>
        <dbReference type="ChEBI" id="CHEBI:90546"/>
    </reaction>
</comment>
<dbReference type="Pfam" id="PF03061">
    <property type="entry name" value="4HBT"/>
    <property type="match status" value="1"/>
</dbReference>
<feature type="domain" description="Thioesterase" evidence="8">
    <location>
        <begin position="54"/>
        <end position="125"/>
    </location>
</feature>
<evidence type="ECO:0000313" key="9">
    <source>
        <dbReference type="EMBL" id="AXH96214.1"/>
    </source>
</evidence>
<proteinExistence type="inferred from homology"/>